<protein>
    <submittedName>
        <fullName evidence="4">AAA family ATPase</fullName>
    </submittedName>
</protein>
<evidence type="ECO:0000259" key="2">
    <source>
        <dbReference type="Pfam" id="PF13175"/>
    </source>
</evidence>
<dbReference type="Pfam" id="PF20469">
    <property type="entry name" value="OLD-like_TOPRIM"/>
    <property type="match status" value="1"/>
</dbReference>
<dbReference type="InterPro" id="IPR027417">
    <property type="entry name" value="P-loop_NTPase"/>
</dbReference>
<dbReference type="Pfam" id="PF13175">
    <property type="entry name" value="AAA_15"/>
    <property type="match status" value="2"/>
</dbReference>
<feature type="region of interest" description="Disordered" evidence="1">
    <location>
        <begin position="479"/>
        <end position="506"/>
    </location>
</feature>
<dbReference type="InterPro" id="IPR051396">
    <property type="entry name" value="Bact_Antivir_Def_Nuclease"/>
</dbReference>
<feature type="compositionally biased region" description="Basic and acidic residues" evidence="1">
    <location>
        <begin position="479"/>
        <end position="495"/>
    </location>
</feature>
<dbReference type="CDD" id="cd01026">
    <property type="entry name" value="TOPRIM_OLD"/>
    <property type="match status" value="1"/>
</dbReference>
<reference evidence="4 5" key="1">
    <citation type="submission" date="2024-03" db="EMBL/GenBank/DDBJ databases">
        <title>Community enrichment and isolation of bacterial strains for fucoidan degradation.</title>
        <authorList>
            <person name="Sichert A."/>
        </authorList>
    </citation>
    <scope>NUCLEOTIDE SEQUENCE [LARGE SCALE GENOMIC DNA]</scope>
    <source>
        <strain evidence="4 5">AS12</strain>
    </source>
</reference>
<name>A0ABU9T0G6_9ALTE</name>
<dbReference type="RefSeq" id="WP_342882713.1">
    <property type="nucleotide sequence ID" value="NZ_JBBMQS010000016.1"/>
</dbReference>
<evidence type="ECO:0000259" key="3">
    <source>
        <dbReference type="Pfam" id="PF20469"/>
    </source>
</evidence>
<feature type="domain" description="OLD protein-like TOPRIM" evidence="3">
    <location>
        <begin position="390"/>
        <end position="450"/>
    </location>
</feature>
<keyword evidence="5" id="KW-1185">Reference proteome</keyword>
<feature type="domain" description="Endonuclease GajA/Old nuclease/RecF-like AAA" evidence="2">
    <location>
        <begin position="1"/>
        <end position="92"/>
    </location>
</feature>
<dbReference type="PANTHER" id="PTHR43581:SF4">
    <property type="entry name" value="ATP_GTP PHOSPHATASE"/>
    <property type="match status" value="1"/>
</dbReference>
<dbReference type="EMBL" id="JBBMQS010000016">
    <property type="protein sequence ID" value="MEM5499636.1"/>
    <property type="molecule type" value="Genomic_DNA"/>
</dbReference>
<dbReference type="InterPro" id="IPR041685">
    <property type="entry name" value="AAA_GajA/Old/RecF-like"/>
</dbReference>
<organism evidence="4 5">
    <name type="scientific">Paraglaciecola mesophila</name>
    <dbReference type="NCBI Taxonomy" id="197222"/>
    <lineage>
        <taxon>Bacteria</taxon>
        <taxon>Pseudomonadati</taxon>
        <taxon>Pseudomonadota</taxon>
        <taxon>Gammaproteobacteria</taxon>
        <taxon>Alteromonadales</taxon>
        <taxon>Alteromonadaceae</taxon>
        <taxon>Paraglaciecola</taxon>
    </lineage>
</organism>
<evidence type="ECO:0000313" key="5">
    <source>
        <dbReference type="Proteomes" id="UP001461163"/>
    </source>
</evidence>
<comment type="caution">
    <text evidence="4">The sequence shown here is derived from an EMBL/GenBank/DDBJ whole genome shotgun (WGS) entry which is preliminary data.</text>
</comment>
<accession>A0ABU9T0G6</accession>
<dbReference type="Proteomes" id="UP001461163">
    <property type="component" value="Unassembled WGS sequence"/>
</dbReference>
<dbReference type="PANTHER" id="PTHR43581">
    <property type="entry name" value="ATP/GTP PHOSPHATASE"/>
    <property type="match status" value="1"/>
</dbReference>
<proteinExistence type="predicted"/>
<dbReference type="SUPFAM" id="SSF52540">
    <property type="entry name" value="P-loop containing nucleoside triphosphate hydrolases"/>
    <property type="match status" value="1"/>
</dbReference>
<dbReference type="Gene3D" id="3.40.50.300">
    <property type="entry name" value="P-loop containing nucleotide triphosphate hydrolases"/>
    <property type="match status" value="1"/>
</dbReference>
<evidence type="ECO:0000256" key="1">
    <source>
        <dbReference type="SAM" id="MobiDB-lite"/>
    </source>
</evidence>
<gene>
    <name evidence="4" type="ORF">WNY77_19650</name>
</gene>
<dbReference type="InterPro" id="IPR034139">
    <property type="entry name" value="TOPRIM_OLD"/>
</dbReference>
<feature type="domain" description="Endonuclease GajA/Old nuclease/RecF-like AAA" evidence="2">
    <location>
        <begin position="115"/>
        <end position="342"/>
    </location>
</feature>
<sequence>MYLRKLKAQGFRCFDYTFEIEFTDGLNVIVGENGAGKTAIISSIRQLFQDSESGRYSISSDDFFNPFIEGGKAALSFSISAEFDGLDETDKVAFLPWVGASNTAILNLQAENKEIRGRFKKIIWGGSSKSSQFDPELIELIQCIYLPPLRDAELKLSNGRQSRLSKLLKALNRKQLKQCRKDDKIHPLEEKVKNFNASLATDDKLNIKEANELITANLTKAIGHHFGQKTSIQFAQSDFTKIAESLTLLFFPDLSVEDQSLFRDLSQNSLGYNNLLYIASILAELTLDDEDDEQPLFKLLLIEEPEAHLHPQLQIRLLNHLKSVAQENKNVQVIVTTHSTVLASSVELESIIHLSKTQAPVATPIRTCGLHSTSSQFINRWLDVTKSNLLFASGVILVEGIAEQMIIPTLAKIVLKNQNDGYKSLEDIGISTVNLNGIYFKHFMQLYCNIKTTEDPEENDVGRNIPVRCAGLTDLDPPKKIKKEIPDPKNTGETKEESEDFIPYDGNMKQGTNHALKLVDSISKSTNARLFVSKYKTLEYDLAMEGNNAALMSRIIASLWPKPKENESPVIKEFTAMSKIDWTKKPPMEVAAAANKILKRVDDDNIGKGIFAQVMTNKIQSDDYNFAIPEYIKNAILWASSLEVPEEE</sequence>
<evidence type="ECO:0000313" key="4">
    <source>
        <dbReference type="EMBL" id="MEM5499636.1"/>
    </source>
</evidence>